<dbReference type="InterPro" id="IPR039425">
    <property type="entry name" value="RNA_pol_sigma-70-like"/>
</dbReference>
<dbReference type="CDD" id="cd06171">
    <property type="entry name" value="Sigma70_r4"/>
    <property type="match status" value="1"/>
</dbReference>
<dbReference type="SUPFAM" id="SSF88946">
    <property type="entry name" value="Sigma2 domain of RNA polymerase sigma factors"/>
    <property type="match status" value="1"/>
</dbReference>
<dbReference type="InterPro" id="IPR013249">
    <property type="entry name" value="RNA_pol_sigma70_r4_t2"/>
</dbReference>
<dbReference type="RefSeq" id="WP_260409327.1">
    <property type="nucleotide sequence ID" value="NZ_JACHCC010000003.1"/>
</dbReference>
<comment type="similarity">
    <text evidence="1">Belongs to the sigma-70 factor family. ECF subfamily.</text>
</comment>
<dbReference type="SUPFAM" id="SSF88659">
    <property type="entry name" value="Sigma3 and sigma4 domains of RNA polymerase sigma factors"/>
    <property type="match status" value="1"/>
</dbReference>
<dbReference type="GO" id="GO:0006352">
    <property type="term" value="P:DNA-templated transcription initiation"/>
    <property type="evidence" value="ECO:0007669"/>
    <property type="project" value="InterPro"/>
</dbReference>
<dbReference type="GO" id="GO:0016987">
    <property type="term" value="F:sigma factor activity"/>
    <property type="evidence" value="ECO:0007669"/>
    <property type="project" value="UniProtKB-KW"/>
</dbReference>
<dbReference type="InterPro" id="IPR013324">
    <property type="entry name" value="RNA_pol_sigma_r3/r4-like"/>
</dbReference>
<evidence type="ECO:0000256" key="4">
    <source>
        <dbReference type="ARBA" id="ARBA00023163"/>
    </source>
</evidence>
<evidence type="ECO:0000256" key="2">
    <source>
        <dbReference type="ARBA" id="ARBA00023015"/>
    </source>
</evidence>
<feature type="domain" description="RNA polymerase sigma factor 70 region 4 type 2" evidence="6">
    <location>
        <begin position="124"/>
        <end position="172"/>
    </location>
</feature>
<evidence type="ECO:0000313" key="7">
    <source>
        <dbReference type="EMBL" id="MBB6499003.1"/>
    </source>
</evidence>
<dbReference type="PANTHER" id="PTHR43133">
    <property type="entry name" value="RNA POLYMERASE ECF-TYPE SIGMA FACTO"/>
    <property type="match status" value="1"/>
</dbReference>
<comment type="caution">
    <text evidence="7">The sequence shown here is derived from an EMBL/GenBank/DDBJ whole genome shotgun (WGS) entry which is preliminary data.</text>
</comment>
<evidence type="ECO:0000313" key="8">
    <source>
        <dbReference type="Proteomes" id="UP000521017"/>
    </source>
</evidence>
<protein>
    <submittedName>
        <fullName evidence="7">RNA polymerase sigma-70 factor (ECF subfamily)</fullName>
    </submittedName>
</protein>
<dbReference type="InterPro" id="IPR014327">
    <property type="entry name" value="RNA_pol_sigma70_bacteroid"/>
</dbReference>
<dbReference type="NCBIfam" id="TIGR02985">
    <property type="entry name" value="Sig70_bacteroi1"/>
    <property type="match status" value="1"/>
</dbReference>
<keyword evidence="3" id="KW-0731">Sigma factor</keyword>
<evidence type="ECO:0000259" key="5">
    <source>
        <dbReference type="Pfam" id="PF04542"/>
    </source>
</evidence>
<dbReference type="Pfam" id="PF08281">
    <property type="entry name" value="Sigma70_r4_2"/>
    <property type="match status" value="1"/>
</dbReference>
<accession>A0A7X0J0X0</accession>
<gene>
    <name evidence="7" type="ORF">HDF25_001144</name>
</gene>
<dbReference type="Pfam" id="PF04542">
    <property type="entry name" value="Sigma70_r2"/>
    <property type="match status" value="1"/>
</dbReference>
<dbReference type="Gene3D" id="1.10.1740.10">
    <property type="match status" value="1"/>
</dbReference>
<dbReference type="Gene3D" id="1.10.10.10">
    <property type="entry name" value="Winged helix-like DNA-binding domain superfamily/Winged helix DNA-binding domain"/>
    <property type="match status" value="1"/>
</dbReference>
<organism evidence="7 8">
    <name type="scientific">Pedobacter cryoconitis</name>
    <dbReference type="NCBI Taxonomy" id="188932"/>
    <lineage>
        <taxon>Bacteria</taxon>
        <taxon>Pseudomonadati</taxon>
        <taxon>Bacteroidota</taxon>
        <taxon>Sphingobacteriia</taxon>
        <taxon>Sphingobacteriales</taxon>
        <taxon>Sphingobacteriaceae</taxon>
        <taxon>Pedobacter</taxon>
    </lineage>
</organism>
<dbReference type="EMBL" id="JACHCC010000003">
    <property type="protein sequence ID" value="MBB6499003.1"/>
    <property type="molecule type" value="Genomic_DNA"/>
</dbReference>
<proteinExistence type="inferred from homology"/>
<keyword evidence="2" id="KW-0805">Transcription regulation</keyword>
<dbReference type="InterPro" id="IPR013325">
    <property type="entry name" value="RNA_pol_sigma_r2"/>
</dbReference>
<sequence>MPIAEIQDKVYRMNEFRKGADPAFAYFFKRYHQSLAYFSLRFVQDDQEAEDIVADCFFKLWQRRLEFEGEENIKAFLYVACRNACLDYLRHIKVRSIAQQTYFDQLLQAEETVLYQIIKTEVLHELHREIELLPDNYREVFRMIYFDHKKTGEIATELGLNIQTIRNYKSRATELLKTGMLKKGLSGAMLLTLTLMLDTP</sequence>
<dbReference type="InterPro" id="IPR014284">
    <property type="entry name" value="RNA_pol_sigma-70_dom"/>
</dbReference>
<dbReference type="PANTHER" id="PTHR43133:SF46">
    <property type="entry name" value="RNA POLYMERASE SIGMA-70 FACTOR ECF SUBFAMILY"/>
    <property type="match status" value="1"/>
</dbReference>
<keyword evidence="4" id="KW-0804">Transcription</keyword>
<dbReference type="NCBIfam" id="TIGR02937">
    <property type="entry name" value="sigma70-ECF"/>
    <property type="match status" value="1"/>
</dbReference>
<dbReference type="InterPro" id="IPR036388">
    <property type="entry name" value="WH-like_DNA-bd_sf"/>
</dbReference>
<dbReference type="AlphaFoldDB" id="A0A7X0J0X0"/>
<evidence type="ECO:0000256" key="1">
    <source>
        <dbReference type="ARBA" id="ARBA00010641"/>
    </source>
</evidence>
<evidence type="ECO:0000259" key="6">
    <source>
        <dbReference type="Pfam" id="PF08281"/>
    </source>
</evidence>
<name>A0A7X0J0X0_9SPHI</name>
<dbReference type="GO" id="GO:0003677">
    <property type="term" value="F:DNA binding"/>
    <property type="evidence" value="ECO:0007669"/>
    <property type="project" value="InterPro"/>
</dbReference>
<dbReference type="InterPro" id="IPR007627">
    <property type="entry name" value="RNA_pol_sigma70_r2"/>
</dbReference>
<feature type="domain" description="RNA polymerase sigma-70 region 2" evidence="5">
    <location>
        <begin position="27"/>
        <end position="91"/>
    </location>
</feature>
<reference evidence="7 8" key="1">
    <citation type="submission" date="2020-08" db="EMBL/GenBank/DDBJ databases">
        <title>Genomic Encyclopedia of Type Strains, Phase IV (KMG-V): Genome sequencing to study the core and pangenomes of soil and plant-associated prokaryotes.</title>
        <authorList>
            <person name="Whitman W."/>
        </authorList>
    </citation>
    <scope>NUCLEOTIDE SEQUENCE [LARGE SCALE GENOMIC DNA]</scope>
    <source>
        <strain evidence="7 8">M2T3</strain>
    </source>
</reference>
<evidence type="ECO:0000256" key="3">
    <source>
        <dbReference type="ARBA" id="ARBA00023082"/>
    </source>
</evidence>
<dbReference type="Proteomes" id="UP000521017">
    <property type="component" value="Unassembled WGS sequence"/>
</dbReference>